<dbReference type="InterPro" id="IPR012914">
    <property type="entry name" value="PucR_dom"/>
</dbReference>
<dbReference type="InterPro" id="IPR041522">
    <property type="entry name" value="CdaR_GGDEF"/>
</dbReference>
<accession>A0ABW6WPR9</accession>
<evidence type="ECO:0000259" key="2">
    <source>
        <dbReference type="Pfam" id="PF07905"/>
    </source>
</evidence>
<dbReference type="EMBL" id="JBIAZU010000007">
    <property type="protein sequence ID" value="MFF5295287.1"/>
    <property type="molecule type" value="Genomic_DNA"/>
</dbReference>
<dbReference type="PANTHER" id="PTHR33744">
    <property type="entry name" value="CARBOHYDRATE DIACID REGULATOR"/>
    <property type="match status" value="1"/>
</dbReference>
<evidence type="ECO:0000259" key="4">
    <source>
        <dbReference type="Pfam" id="PF17853"/>
    </source>
</evidence>
<keyword evidence="6" id="KW-1185">Reference proteome</keyword>
<dbReference type="InterPro" id="IPR051448">
    <property type="entry name" value="CdaR-like_regulators"/>
</dbReference>
<dbReference type="Pfam" id="PF17853">
    <property type="entry name" value="GGDEF_2"/>
    <property type="match status" value="1"/>
</dbReference>
<dbReference type="InterPro" id="IPR042070">
    <property type="entry name" value="PucR_C-HTH_sf"/>
</dbReference>
<feature type="domain" description="PucR C-terminal helix-turn-helix" evidence="3">
    <location>
        <begin position="435"/>
        <end position="491"/>
    </location>
</feature>
<dbReference type="Pfam" id="PF13556">
    <property type="entry name" value="HTH_30"/>
    <property type="match status" value="1"/>
</dbReference>
<name>A0ABW6WPR9_9ACTN</name>
<proteinExistence type="inferred from homology"/>
<evidence type="ECO:0000313" key="6">
    <source>
        <dbReference type="Proteomes" id="UP001602245"/>
    </source>
</evidence>
<feature type="domain" description="CdaR GGDEF-like" evidence="4">
    <location>
        <begin position="288"/>
        <end position="386"/>
    </location>
</feature>
<evidence type="ECO:0000259" key="3">
    <source>
        <dbReference type="Pfam" id="PF13556"/>
    </source>
</evidence>
<organism evidence="5 6">
    <name type="scientific">Paractinoplanes globisporus</name>
    <dbReference type="NCBI Taxonomy" id="113565"/>
    <lineage>
        <taxon>Bacteria</taxon>
        <taxon>Bacillati</taxon>
        <taxon>Actinomycetota</taxon>
        <taxon>Actinomycetes</taxon>
        <taxon>Micromonosporales</taxon>
        <taxon>Micromonosporaceae</taxon>
        <taxon>Paractinoplanes</taxon>
    </lineage>
</organism>
<evidence type="ECO:0000256" key="1">
    <source>
        <dbReference type="ARBA" id="ARBA00006754"/>
    </source>
</evidence>
<dbReference type="InterPro" id="IPR025736">
    <property type="entry name" value="PucR_C-HTH_dom"/>
</dbReference>
<gene>
    <name evidence="5" type="ORF">ACFY35_38125</name>
</gene>
<comment type="caution">
    <text evidence="5">The sequence shown here is derived from an EMBL/GenBank/DDBJ whole genome shotgun (WGS) entry which is preliminary data.</text>
</comment>
<comment type="similarity">
    <text evidence="1">Belongs to the CdaR family.</text>
</comment>
<feature type="domain" description="Purine catabolism PurC-like" evidence="2">
    <location>
        <begin position="7"/>
        <end position="122"/>
    </location>
</feature>
<dbReference type="Gene3D" id="1.10.10.2840">
    <property type="entry name" value="PucR C-terminal helix-turn-helix domain"/>
    <property type="match status" value="1"/>
</dbReference>
<dbReference type="Pfam" id="PF07905">
    <property type="entry name" value="PucR"/>
    <property type="match status" value="1"/>
</dbReference>
<reference evidence="5 6" key="1">
    <citation type="submission" date="2024-10" db="EMBL/GenBank/DDBJ databases">
        <title>The Natural Products Discovery Center: Release of the First 8490 Sequenced Strains for Exploring Actinobacteria Biosynthetic Diversity.</title>
        <authorList>
            <person name="Kalkreuter E."/>
            <person name="Kautsar S.A."/>
            <person name="Yang D."/>
            <person name="Bader C.D."/>
            <person name="Teijaro C.N."/>
            <person name="Fluegel L."/>
            <person name="Davis C.M."/>
            <person name="Simpson J.R."/>
            <person name="Lauterbach L."/>
            <person name="Steele A.D."/>
            <person name="Gui C."/>
            <person name="Meng S."/>
            <person name="Li G."/>
            <person name="Viehrig K."/>
            <person name="Ye F."/>
            <person name="Su P."/>
            <person name="Kiefer A.F."/>
            <person name="Nichols A."/>
            <person name="Cepeda A.J."/>
            <person name="Yan W."/>
            <person name="Fan B."/>
            <person name="Jiang Y."/>
            <person name="Adhikari A."/>
            <person name="Zheng C.-J."/>
            <person name="Schuster L."/>
            <person name="Cowan T.M."/>
            <person name="Smanski M.J."/>
            <person name="Chevrette M.G."/>
            <person name="De Carvalho L.P.S."/>
            <person name="Shen B."/>
        </authorList>
    </citation>
    <scope>NUCLEOTIDE SEQUENCE [LARGE SCALE GENOMIC DNA]</scope>
    <source>
        <strain evidence="5 6">NPDC000087</strain>
    </source>
</reference>
<sequence length="495" mass="51922">MAVTAVELLRMPALGLRLVTGDPAAAIRWAHAVELLDPAPWLAGGELVLTTGLRLPRSAEGQKQYVDRLAEARVTGLGFGVGLGHDRIPPALGRQCAARGLLLLEVPLPTPFLAISEAVADLLAQQAGAAVRRTLEHQQAMARAALNAGVAGIVRSLARALDAEVVVTDAHHLILAASPGDGADLLTRATAELGAEARSGGPLGLSVSAGDEHLMVQSLGIGGTRQGLLAVATHRHLHHTDQLLLTHAASLLSLELERPRELVEAHRGLRSAVLGVLLGGDLPAEVAHRPLRFLGFAPADRLVVVLAHPAGPRPALAQHVAHCLDDLDGRPYLLTGREEGVVVVVCADDLESVLAALEAADVTLGVSGATTAGGLPAALRTAVQAAADARSARRRVTRFGDRRLPALLAQEAVRSAVGHLADDLLAPLADQPLLCRSLDVFLQHNGVWETASRALGVHRHTLRHRMSRVAELTGLDLESAQDRAALLLALLSRKI</sequence>
<dbReference type="RefSeq" id="WP_020510994.1">
    <property type="nucleotide sequence ID" value="NZ_JBIAZU010000007.1"/>
</dbReference>
<protein>
    <submittedName>
        <fullName evidence="5">PucR family transcriptional regulator</fullName>
    </submittedName>
</protein>
<dbReference type="Proteomes" id="UP001602245">
    <property type="component" value="Unassembled WGS sequence"/>
</dbReference>
<evidence type="ECO:0000313" key="5">
    <source>
        <dbReference type="EMBL" id="MFF5295287.1"/>
    </source>
</evidence>